<dbReference type="PANTHER" id="PTHR22939">
    <property type="entry name" value="SERINE PROTEASE FAMILY S1C HTRA-RELATED"/>
    <property type="match status" value="1"/>
</dbReference>
<evidence type="ECO:0000256" key="7">
    <source>
        <dbReference type="ARBA" id="ARBA00022764"/>
    </source>
</evidence>
<accession>A1K6C5</accession>
<name>A1K6C5_AZOSB</name>
<feature type="signal peptide" evidence="12">
    <location>
        <begin position="1"/>
        <end position="26"/>
    </location>
</feature>
<evidence type="ECO:0000256" key="11">
    <source>
        <dbReference type="ARBA" id="ARBA00032850"/>
    </source>
</evidence>
<evidence type="ECO:0000256" key="6">
    <source>
        <dbReference type="ARBA" id="ARBA00022670"/>
    </source>
</evidence>
<organism evidence="14 15">
    <name type="scientific">Azoarcus sp. (strain BH72)</name>
    <dbReference type="NCBI Taxonomy" id="418699"/>
    <lineage>
        <taxon>Bacteria</taxon>
        <taxon>Pseudomonadati</taxon>
        <taxon>Pseudomonadota</taxon>
        <taxon>Betaproteobacteria</taxon>
        <taxon>Rhodocyclales</taxon>
        <taxon>Zoogloeaceae</taxon>
        <taxon>Azoarcus</taxon>
    </lineage>
</organism>
<dbReference type="PROSITE" id="PS51257">
    <property type="entry name" value="PROKAR_LIPOPROTEIN"/>
    <property type="match status" value="1"/>
</dbReference>
<keyword evidence="7" id="KW-0574">Periplasm</keyword>
<dbReference type="eggNOG" id="COG0265">
    <property type="taxonomic scope" value="Bacteria"/>
</dbReference>
<evidence type="ECO:0000313" key="14">
    <source>
        <dbReference type="EMBL" id="CAL94380.1"/>
    </source>
</evidence>
<evidence type="ECO:0000256" key="3">
    <source>
        <dbReference type="ARBA" id="ARBA00010541"/>
    </source>
</evidence>
<dbReference type="SUPFAM" id="SSF50494">
    <property type="entry name" value="Trypsin-like serine proteases"/>
    <property type="match status" value="1"/>
</dbReference>
<reference evidence="14 15" key="1">
    <citation type="journal article" date="2006" name="Nat. Biotechnol.">
        <title>Complete genome of the mutualistic, N2-fixing grass endophyte Azoarcus sp. strain BH72.</title>
        <authorList>
            <person name="Krause A."/>
            <person name="Ramakumar A."/>
            <person name="Bartels D."/>
            <person name="Battistoni F."/>
            <person name="Bekel T."/>
            <person name="Boch J."/>
            <person name="Boehm M."/>
            <person name="Friedrich F."/>
            <person name="Hurek T."/>
            <person name="Krause L."/>
            <person name="Linke B."/>
            <person name="McHardy A.C."/>
            <person name="Sarkar A."/>
            <person name="Schneiker S."/>
            <person name="Syed A.A."/>
            <person name="Thauer R."/>
            <person name="Vorhoelter F.-J."/>
            <person name="Weidner S."/>
            <person name="Puehler A."/>
            <person name="Reinhold-Hurek B."/>
            <person name="Kaiser O."/>
            <person name="Goesmann A."/>
        </authorList>
    </citation>
    <scope>NUCLEOTIDE SEQUENCE [LARGE SCALE GENOMIC DNA]</scope>
    <source>
        <strain evidence="14 15">BH72</strain>
    </source>
</reference>
<dbReference type="Gene3D" id="2.30.42.10">
    <property type="match status" value="2"/>
</dbReference>
<dbReference type="Gene3D" id="2.40.10.120">
    <property type="match status" value="1"/>
</dbReference>
<dbReference type="Pfam" id="PF00595">
    <property type="entry name" value="PDZ"/>
    <property type="match status" value="1"/>
</dbReference>
<dbReference type="InterPro" id="IPR041489">
    <property type="entry name" value="PDZ_6"/>
</dbReference>
<dbReference type="AlphaFoldDB" id="A1K6C5"/>
<dbReference type="InterPro" id="IPR001940">
    <property type="entry name" value="Peptidase_S1C"/>
</dbReference>
<dbReference type="PRINTS" id="PR00834">
    <property type="entry name" value="PROTEASES2C"/>
</dbReference>
<dbReference type="InterPro" id="IPR036034">
    <property type="entry name" value="PDZ_sf"/>
</dbReference>
<dbReference type="HOGENOM" id="CLU_020120_1_0_4"/>
<dbReference type="GO" id="GO:0042597">
    <property type="term" value="C:periplasmic space"/>
    <property type="evidence" value="ECO:0007669"/>
    <property type="project" value="UniProtKB-SubCell"/>
</dbReference>
<sequence>MFSPGTRVIRAAGTARSRLAALALCAACTLAGCRPAGEAPDFGALMQTQGPAVVNIVALRPAAATVRDSRPPAPADPAYAVSPQIAAGPEQPVEDLGSGFIIDADGLILTNAHVVAGATSITVRLADGQREYPARLVGADSHSDVALLRIDASGLPVARMGSSASVSAGEWVAAIGSPFGFSNTITAGIVSATGRNLGEGGQVPFIQSDVAVNPGSSGGPLINRRGEVVGVNSMIFSPTGGYLGLSFAIPIEVALDVARHLQRDGEIRRGRLGISVQPLSDGLARAFGFDGQGVLISMVEPGSAAEAAGLRAGDVILGFGGKAATPAALPRMIADSAPGSRQEVALWRDRHPERVTVTMGEHAVQRAAPPAAAAPAHPDHGLVLSALPAEVCRQYGAGFALRVDRAPAARHEDELRYGDVILAVGGRSFTSRGEFDRLLQEAPGDRAALLVRRGSAALFVAVEVPGRLQEAG</sequence>
<evidence type="ECO:0000259" key="13">
    <source>
        <dbReference type="PROSITE" id="PS50106"/>
    </source>
</evidence>
<comment type="subcellular location">
    <subcellularLocation>
        <location evidence="2">Periplasm</location>
    </subcellularLocation>
</comment>
<dbReference type="EC" id="3.4.21.107" evidence="4"/>
<evidence type="ECO:0000256" key="5">
    <source>
        <dbReference type="ARBA" id="ARBA00013958"/>
    </source>
</evidence>
<evidence type="ECO:0000256" key="8">
    <source>
        <dbReference type="ARBA" id="ARBA00022801"/>
    </source>
</evidence>
<keyword evidence="12" id="KW-0732">Signal</keyword>
<feature type="chain" id="PRO_5002635425" description="Probable periplasmic serine endoprotease DegP-like" evidence="12">
    <location>
        <begin position="27"/>
        <end position="472"/>
    </location>
</feature>
<dbReference type="STRING" id="62928.azo1763"/>
<feature type="domain" description="PDZ" evidence="13">
    <location>
        <begin position="256"/>
        <end position="322"/>
    </location>
</feature>
<dbReference type="PANTHER" id="PTHR22939:SF130">
    <property type="entry name" value="PERIPLASMIC SERINE ENDOPROTEASE DEGP-LIKE-RELATED"/>
    <property type="match status" value="1"/>
</dbReference>
<evidence type="ECO:0000256" key="10">
    <source>
        <dbReference type="ARBA" id="ARBA00023016"/>
    </source>
</evidence>
<dbReference type="GO" id="GO:0006508">
    <property type="term" value="P:proteolysis"/>
    <property type="evidence" value="ECO:0007669"/>
    <property type="project" value="UniProtKB-KW"/>
</dbReference>
<dbReference type="SMART" id="SM00228">
    <property type="entry name" value="PDZ"/>
    <property type="match status" value="2"/>
</dbReference>
<dbReference type="GO" id="GO:0004252">
    <property type="term" value="F:serine-type endopeptidase activity"/>
    <property type="evidence" value="ECO:0007669"/>
    <property type="project" value="InterPro"/>
</dbReference>
<dbReference type="SUPFAM" id="SSF50156">
    <property type="entry name" value="PDZ domain-like"/>
    <property type="match status" value="2"/>
</dbReference>
<dbReference type="KEGG" id="azo:azo1763"/>
<keyword evidence="10" id="KW-0346">Stress response</keyword>
<gene>
    <name evidence="14" type="primary">mucD3</name>
    <name evidence="14" type="ordered locus">azo1763</name>
</gene>
<dbReference type="PROSITE" id="PS50106">
    <property type="entry name" value="PDZ"/>
    <property type="match status" value="1"/>
</dbReference>
<dbReference type="InterPro" id="IPR009003">
    <property type="entry name" value="Peptidase_S1_PA"/>
</dbReference>
<dbReference type="Pfam" id="PF17820">
    <property type="entry name" value="PDZ_6"/>
    <property type="match status" value="1"/>
</dbReference>
<keyword evidence="9" id="KW-0720">Serine protease</keyword>
<keyword evidence="15" id="KW-1185">Reference proteome</keyword>
<keyword evidence="6 14" id="KW-0645">Protease</keyword>
<dbReference type="RefSeq" id="WP_011765496.1">
    <property type="nucleotide sequence ID" value="NC_008702.1"/>
</dbReference>
<comment type="catalytic activity">
    <reaction evidence="1">
        <text>Acts on substrates that are at least partially unfolded. The cleavage site P1 residue is normally between a pair of hydrophobic residues, such as Val-|-Val.</text>
        <dbReference type="EC" id="3.4.21.107"/>
    </reaction>
</comment>
<dbReference type="EMBL" id="AM406670">
    <property type="protein sequence ID" value="CAL94380.1"/>
    <property type="molecule type" value="Genomic_DNA"/>
</dbReference>
<proteinExistence type="inferred from homology"/>
<evidence type="ECO:0000256" key="1">
    <source>
        <dbReference type="ARBA" id="ARBA00001772"/>
    </source>
</evidence>
<dbReference type="Pfam" id="PF13365">
    <property type="entry name" value="Trypsin_2"/>
    <property type="match status" value="1"/>
</dbReference>
<evidence type="ECO:0000256" key="9">
    <source>
        <dbReference type="ARBA" id="ARBA00022825"/>
    </source>
</evidence>
<evidence type="ECO:0000256" key="12">
    <source>
        <dbReference type="SAM" id="SignalP"/>
    </source>
</evidence>
<dbReference type="InterPro" id="IPR001478">
    <property type="entry name" value="PDZ"/>
</dbReference>
<keyword evidence="8 14" id="KW-0378">Hydrolase</keyword>
<evidence type="ECO:0000256" key="2">
    <source>
        <dbReference type="ARBA" id="ARBA00004418"/>
    </source>
</evidence>
<dbReference type="Proteomes" id="UP000002588">
    <property type="component" value="Chromosome"/>
</dbReference>
<comment type="similarity">
    <text evidence="3">Belongs to the peptidase S1C family.</text>
</comment>
<protein>
    <recommendedName>
        <fullName evidence="5">Probable periplasmic serine endoprotease DegP-like</fullName>
        <ecNumber evidence="4">3.4.21.107</ecNumber>
    </recommendedName>
    <alternativeName>
        <fullName evidence="11">Protease Do</fullName>
    </alternativeName>
</protein>
<evidence type="ECO:0000256" key="4">
    <source>
        <dbReference type="ARBA" id="ARBA00013035"/>
    </source>
</evidence>
<evidence type="ECO:0000313" key="15">
    <source>
        <dbReference type="Proteomes" id="UP000002588"/>
    </source>
</evidence>